<sequence>GVRQAVGMALLAIWRQGRPLPVDAITPWLRSADTEIRWRAAYALARRGEPRATAALFPFAADPDPLVRSYAARGLTGPMADSSGVGRTAAQEALVRIATQDPAYEARINALRSLGTFPGVRTLAVLSDVTANPRNEHEATAALESIQRLGRDAASSATFLAGIARSDARPVFIRQTALAALADVDSTRAAELARGLETSPEWRLRAAAVRAIAESGGPGNHRLGTFVADPDPRIGAAAIEQALTAAGDSVGRLRDLLMAGLAHRDAIVRTNALSGLARLADPATLPAILDAYQRAQTDTLNDAALAAVAAVAAIDKKQPGAAARFLARFPRSGDYLVRQRVQAAWGDTLAGAWGAPLPIETNRSMADYERMAAVERREIRRATIVTSRGDIHLELFAGDAPQTVHSFLTLAANGFFDGQEWPRVVPNFVVQGGDPRGDTSGGPGYVIRDELNRNLYLRGTLGMALSGPDTGGSQWFVTHSPQPHLDATYTVFGRVTRGMEVAERLLPGDRIIRIRENR</sequence>
<name>A0A6J4LMD5_9BACT</name>
<dbReference type="Pfam" id="PF00160">
    <property type="entry name" value="Pro_isomerase"/>
    <property type="match status" value="1"/>
</dbReference>
<dbReference type="InterPro" id="IPR016024">
    <property type="entry name" value="ARM-type_fold"/>
</dbReference>
<organism evidence="5">
    <name type="scientific">uncultured Gemmatimonadota bacterium</name>
    <dbReference type="NCBI Taxonomy" id="203437"/>
    <lineage>
        <taxon>Bacteria</taxon>
        <taxon>Pseudomonadati</taxon>
        <taxon>Gemmatimonadota</taxon>
        <taxon>environmental samples</taxon>
    </lineage>
</organism>
<reference evidence="5" key="1">
    <citation type="submission" date="2020-02" db="EMBL/GenBank/DDBJ databases">
        <authorList>
            <person name="Meier V. D."/>
        </authorList>
    </citation>
    <scope>NUCLEOTIDE SEQUENCE</scope>
    <source>
        <strain evidence="5">AVDCRST_MAG89</strain>
    </source>
</reference>
<dbReference type="SUPFAM" id="SSF48371">
    <property type="entry name" value="ARM repeat"/>
    <property type="match status" value="2"/>
</dbReference>
<evidence type="ECO:0000256" key="1">
    <source>
        <dbReference type="ARBA" id="ARBA00013194"/>
    </source>
</evidence>
<keyword evidence="2" id="KW-0697">Rotamase</keyword>
<evidence type="ECO:0000313" key="5">
    <source>
        <dbReference type="EMBL" id="CAA9335832.1"/>
    </source>
</evidence>
<dbReference type="EC" id="5.2.1.8" evidence="1"/>
<dbReference type="PANTHER" id="PTHR45625">
    <property type="entry name" value="PEPTIDYL-PROLYL CIS-TRANS ISOMERASE-RELATED"/>
    <property type="match status" value="1"/>
</dbReference>
<evidence type="ECO:0000256" key="2">
    <source>
        <dbReference type="ARBA" id="ARBA00023110"/>
    </source>
</evidence>
<keyword evidence="3" id="KW-0413">Isomerase</keyword>
<dbReference type="InterPro" id="IPR011989">
    <property type="entry name" value="ARM-like"/>
</dbReference>
<dbReference type="Gene3D" id="1.25.10.10">
    <property type="entry name" value="Leucine-rich Repeat Variant"/>
    <property type="match status" value="2"/>
</dbReference>
<dbReference type="PANTHER" id="PTHR45625:SF4">
    <property type="entry name" value="PEPTIDYLPROLYL ISOMERASE DOMAIN AND WD REPEAT-CONTAINING PROTEIN 1"/>
    <property type="match status" value="1"/>
</dbReference>
<evidence type="ECO:0000256" key="3">
    <source>
        <dbReference type="ARBA" id="ARBA00023235"/>
    </source>
</evidence>
<dbReference type="InterPro" id="IPR004155">
    <property type="entry name" value="PBS_lyase_HEAT"/>
</dbReference>
<dbReference type="Pfam" id="PF13646">
    <property type="entry name" value="HEAT_2"/>
    <property type="match status" value="1"/>
</dbReference>
<dbReference type="CDD" id="cd00317">
    <property type="entry name" value="cyclophilin"/>
    <property type="match status" value="1"/>
</dbReference>
<accession>A0A6J4LMD5</accession>
<evidence type="ECO:0000259" key="4">
    <source>
        <dbReference type="PROSITE" id="PS50072"/>
    </source>
</evidence>
<feature type="non-terminal residue" evidence="5">
    <location>
        <position position="1"/>
    </location>
</feature>
<protein>
    <recommendedName>
        <fullName evidence="1">peptidylprolyl isomerase</fullName>
        <ecNumber evidence="1">5.2.1.8</ecNumber>
    </recommendedName>
</protein>
<dbReference type="InterPro" id="IPR002130">
    <property type="entry name" value="Cyclophilin-type_PPIase_dom"/>
</dbReference>
<dbReference type="AlphaFoldDB" id="A0A6J4LMD5"/>
<dbReference type="InterPro" id="IPR044666">
    <property type="entry name" value="Cyclophilin_A-like"/>
</dbReference>
<gene>
    <name evidence="5" type="ORF">AVDCRST_MAG89-2370</name>
</gene>
<feature type="domain" description="PPIase cyclophilin-type" evidence="4">
    <location>
        <begin position="389"/>
        <end position="505"/>
    </location>
</feature>
<dbReference type="GO" id="GO:0003755">
    <property type="term" value="F:peptidyl-prolyl cis-trans isomerase activity"/>
    <property type="evidence" value="ECO:0007669"/>
    <property type="project" value="UniProtKB-KW"/>
</dbReference>
<dbReference type="PROSITE" id="PS50072">
    <property type="entry name" value="CSA_PPIASE_2"/>
    <property type="match status" value="1"/>
</dbReference>
<proteinExistence type="predicted"/>
<dbReference type="SUPFAM" id="SSF50891">
    <property type="entry name" value="Cyclophilin-like"/>
    <property type="match status" value="1"/>
</dbReference>
<dbReference type="EMBL" id="CADCTV010000502">
    <property type="protein sequence ID" value="CAA9335832.1"/>
    <property type="molecule type" value="Genomic_DNA"/>
</dbReference>
<dbReference type="PRINTS" id="PR00153">
    <property type="entry name" value="CSAPPISMRASE"/>
</dbReference>
<dbReference type="Gene3D" id="2.40.100.10">
    <property type="entry name" value="Cyclophilin-like"/>
    <property type="match status" value="1"/>
</dbReference>
<dbReference type="InterPro" id="IPR029000">
    <property type="entry name" value="Cyclophilin-like_dom_sf"/>
</dbReference>
<dbReference type="SMART" id="SM00567">
    <property type="entry name" value="EZ_HEAT"/>
    <property type="match status" value="4"/>
</dbReference>